<dbReference type="OrthoDB" id="164456at2"/>
<sequence length="139" mass="16317">MNRLFLDTSYVIALETDDDQSHNLATTHWQKLIESPFQLITTSYVFTEIVNFFNSRYRHAKAVEVGQRLLTSQKVELIQVDIILFEQAWQLFQKYNDKSYSMTDCVSFVVMQQTSLNYALTFDKHFSQAGFTQLPKTIR</sequence>
<protein>
    <submittedName>
        <fullName evidence="2">Nucleic acid-binding protein</fullName>
    </submittedName>
</protein>
<organism evidence="2 3">
    <name type="scientific">Aphanothece hegewaldii CCALA 016</name>
    <dbReference type="NCBI Taxonomy" id="2107694"/>
    <lineage>
        <taxon>Bacteria</taxon>
        <taxon>Bacillati</taxon>
        <taxon>Cyanobacteriota</taxon>
        <taxon>Cyanophyceae</taxon>
        <taxon>Oscillatoriophycideae</taxon>
        <taxon>Chroococcales</taxon>
        <taxon>Aphanothecaceae</taxon>
        <taxon>Aphanothece</taxon>
    </lineage>
</organism>
<dbReference type="RefSeq" id="WP_106457169.1">
    <property type="nucleotide sequence ID" value="NZ_PXOH01000012.1"/>
</dbReference>
<dbReference type="EMBL" id="PXOH01000012">
    <property type="protein sequence ID" value="PSF36738.1"/>
    <property type="molecule type" value="Genomic_DNA"/>
</dbReference>
<accession>A0A2T1LX42</accession>
<reference evidence="2 3" key="1">
    <citation type="submission" date="2018-03" db="EMBL/GenBank/DDBJ databases">
        <title>The ancient ancestry and fast evolution of plastids.</title>
        <authorList>
            <person name="Moore K.R."/>
            <person name="Magnabosco C."/>
            <person name="Momper L."/>
            <person name="Gold D.A."/>
            <person name="Bosak T."/>
            <person name="Fournier G.P."/>
        </authorList>
    </citation>
    <scope>NUCLEOTIDE SEQUENCE [LARGE SCALE GENOMIC DNA]</scope>
    <source>
        <strain evidence="2 3">CCALA 016</strain>
    </source>
</reference>
<dbReference type="AlphaFoldDB" id="A0A2T1LX42"/>
<dbReference type="PANTHER" id="PTHR42188">
    <property type="entry name" value="23S RRNA-SPECIFIC ENDONUCLEASE VAPC20"/>
    <property type="match status" value="1"/>
</dbReference>
<dbReference type="InterPro" id="IPR029060">
    <property type="entry name" value="PIN-like_dom_sf"/>
</dbReference>
<dbReference type="SUPFAM" id="SSF88723">
    <property type="entry name" value="PIN domain-like"/>
    <property type="match status" value="1"/>
</dbReference>
<keyword evidence="3" id="KW-1185">Reference proteome</keyword>
<dbReference type="GO" id="GO:0004521">
    <property type="term" value="F:RNA endonuclease activity"/>
    <property type="evidence" value="ECO:0007669"/>
    <property type="project" value="InterPro"/>
</dbReference>
<evidence type="ECO:0000313" key="3">
    <source>
        <dbReference type="Proteomes" id="UP000239001"/>
    </source>
</evidence>
<feature type="domain" description="PIN" evidence="1">
    <location>
        <begin position="5"/>
        <end position="130"/>
    </location>
</feature>
<dbReference type="PANTHER" id="PTHR42188:SF1">
    <property type="entry name" value="23S RRNA-SPECIFIC ENDONUCLEASE VAPC20"/>
    <property type="match status" value="1"/>
</dbReference>
<dbReference type="Proteomes" id="UP000239001">
    <property type="component" value="Unassembled WGS sequence"/>
</dbReference>
<evidence type="ECO:0000259" key="1">
    <source>
        <dbReference type="Pfam" id="PF01850"/>
    </source>
</evidence>
<dbReference type="InterPro" id="IPR002716">
    <property type="entry name" value="PIN_dom"/>
</dbReference>
<evidence type="ECO:0000313" key="2">
    <source>
        <dbReference type="EMBL" id="PSF36738.1"/>
    </source>
</evidence>
<name>A0A2T1LX42_9CHRO</name>
<gene>
    <name evidence="2" type="ORF">C7H19_12265</name>
</gene>
<dbReference type="Pfam" id="PF01850">
    <property type="entry name" value="PIN"/>
    <property type="match status" value="1"/>
</dbReference>
<reference evidence="2 3" key="2">
    <citation type="submission" date="2018-03" db="EMBL/GenBank/DDBJ databases">
        <authorList>
            <person name="Keele B.F."/>
        </authorList>
    </citation>
    <scope>NUCLEOTIDE SEQUENCE [LARGE SCALE GENOMIC DNA]</scope>
    <source>
        <strain evidence="2 3">CCALA 016</strain>
    </source>
</reference>
<dbReference type="GO" id="GO:0016075">
    <property type="term" value="P:rRNA catabolic process"/>
    <property type="evidence" value="ECO:0007669"/>
    <property type="project" value="TreeGrafter"/>
</dbReference>
<dbReference type="Gene3D" id="3.40.50.1010">
    <property type="entry name" value="5'-nuclease"/>
    <property type="match status" value="1"/>
</dbReference>
<proteinExistence type="predicted"/>
<dbReference type="InterPro" id="IPR039018">
    <property type="entry name" value="VapC20-like"/>
</dbReference>
<comment type="caution">
    <text evidence="2">The sequence shown here is derived from an EMBL/GenBank/DDBJ whole genome shotgun (WGS) entry which is preliminary data.</text>
</comment>